<dbReference type="RefSeq" id="WP_103855545.1">
    <property type="nucleotide sequence ID" value="NZ_PQVI01000095.1"/>
</dbReference>
<gene>
    <name evidence="1" type="ORF">C3Z13_07810</name>
</gene>
<proteinExistence type="predicted"/>
<organism evidence="1 2">
    <name type="scientific">Avibacterium endocarditidis</name>
    <dbReference type="NCBI Taxonomy" id="380674"/>
    <lineage>
        <taxon>Bacteria</taxon>
        <taxon>Pseudomonadati</taxon>
        <taxon>Pseudomonadota</taxon>
        <taxon>Gammaproteobacteria</taxon>
        <taxon>Pasteurellales</taxon>
        <taxon>Pasteurellaceae</taxon>
        <taxon>Avibacterium</taxon>
    </lineage>
</organism>
<reference evidence="1 2" key="1">
    <citation type="submission" date="2018-02" db="EMBL/GenBank/DDBJ databases">
        <title>Classification genera of Pasteurellaceae by whole genome sequence comparison.</title>
        <authorList>
            <person name="Christensen H."/>
        </authorList>
    </citation>
    <scope>NUCLEOTIDE SEQUENCE [LARGE SCALE GENOMIC DNA]</scope>
    <source>
        <strain evidence="1 2">20186H4H1</strain>
    </source>
</reference>
<name>A0ABX4ZT20_9PAST</name>
<evidence type="ECO:0000313" key="1">
    <source>
        <dbReference type="EMBL" id="POY42105.1"/>
    </source>
</evidence>
<evidence type="ECO:0000313" key="2">
    <source>
        <dbReference type="Proteomes" id="UP000237229"/>
    </source>
</evidence>
<dbReference type="EMBL" id="PQVI01000095">
    <property type="protein sequence ID" value="POY42105.1"/>
    <property type="molecule type" value="Genomic_DNA"/>
</dbReference>
<accession>A0ABX4ZT20</accession>
<comment type="caution">
    <text evidence="1">The sequence shown here is derived from an EMBL/GenBank/DDBJ whole genome shotgun (WGS) entry which is preliminary data.</text>
</comment>
<dbReference type="Proteomes" id="UP000237229">
    <property type="component" value="Unassembled WGS sequence"/>
</dbReference>
<protein>
    <submittedName>
        <fullName evidence="1">Uncharacterized protein</fullName>
    </submittedName>
</protein>
<keyword evidence="2" id="KW-1185">Reference proteome</keyword>
<sequence>MEIQSHLSGFNYDANSKINDLTANAILIPIDDNQYDIENVSVQLKDGDIYFLNGDNTNIKLQKLDYNLDKSLSGSNYNLSTK</sequence>